<dbReference type="EMBL" id="JARAOO010000008">
    <property type="protein sequence ID" value="KAJ7960030.1"/>
    <property type="molecule type" value="Genomic_DNA"/>
</dbReference>
<dbReference type="CDD" id="cd00303">
    <property type="entry name" value="retropepsin_like"/>
    <property type="match status" value="1"/>
</dbReference>
<evidence type="ECO:0000313" key="3">
    <source>
        <dbReference type="Proteomes" id="UP001163823"/>
    </source>
</evidence>
<dbReference type="Pfam" id="PF13975">
    <property type="entry name" value="gag-asp_proteas"/>
    <property type="match status" value="1"/>
</dbReference>
<name>A0AAD7PME0_QUISA</name>
<evidence type="ECO:0000256" key="1">
    <source>
        <dbReference type="SAM" id="Coils"/>
    </source>
</evidence>
<evidence type="ECO:0000313" key="2">
    <source>
        <dbReference type="EMBL" id="KAJ7960030.1"/>
    </source>
</evidence>
<dbReference type="InterPro" id="IPR021109">
    <property type="entry name" value="Peptidase_aspartic_dom_sf"/>
</dbReference>
<keyword evidence="1" id="KW-0175">Coiled coil</keyword>
<protein>
    <submittedName>
        <fullName evidence="2">Gag-asp_proteas domain-containing protein</fullName>
    </submittedName>
</protein>
<dbReference type="SUPFAM" id="SSF50630">
    <property type="entry name" value="Acid proteases"/>
    <property type="match status" value="1"/>
</dbReference>
<dbReference type="Gene3D" id="2.40.70.10">
    <property type="entry name" value="Acid Proteases"/>
    <property type="match status" value="1"/>
</dbReference>
<dbReference type="AlphaFoldDB" id="A0AAD7PME0"/>
<keyword evidence="3" id="KW-1185">Reference proteome</keyword>
<dbReference type="KEGG" id="qsa:O6P43_020528"/>
<feature type="coiled-coil region" evidence="1">
    <location>
        <begin position="32"/>
        <end position="59"/>
    </location>
</feature>
<comment type="caution">
    <text evidence="2">The sequence shown here is derived from an EMBL/GenBank/DDBJ whole genome shotgun (WGS) entry which is preliminary data.</text>
</comment>
<accession>A0AAD7PME0</accession>
<dbReference type="Proteomes" id="UP001163823">
    <property type="component" value="Chromosome 8"/>
</dbReference>
<proteinExistence type="predicted"/>
<sequence length="262" mass="28486">MAGENVGKPLKGLESLLESSPEDCQAKLLQIVKSIAREVQALKSDLQSKEEQLEDVASILKNGDELGGGEGSRNYGEAVIMVDAGATHNFISERKAVSLGLKVAKNTSKIKAANSDAQAVLGMAYNINVKIGEWRGKIHLLVVPLDDFDIIFGNAFLVKAWAAVIPYLGGILVMDDKQPCFVAGNRDLVSGKSKDKKTEMVSAVQIGHRWKKWEITYLAALIEVKPDRIMGVPHALAEVLREFKDVMARELTKTLPHKGSGP</sequence>
<gene>
    <name evidence="2" type="ORF">O6P43_020528</name>
</gene>
<reference evidence="2" key="1">
    <citation type="journal article" date="2023" name="Science">
        <title>Elucidation of the pathway for biosynthesis of saponin adjuvants from the soapbark tree.</title>
        <authorList>
            <person name="Reed J."/>
            <person name="Orme A."/>
            <person name="El-Demerdash A."/>
            <person name="Owen C."/>
            <person name="Martin L.B.B."/>
            <person name="Misra R.C."/>
            <person name="Kikuchi S."/>
            <person name="Rejzek M."/>
            <person name="Martin A.C."/>
            <person name="Harkess A."/>
            <person name="Leebens-Mack J."/>
            <person name="Louveau T."/>
            <person name="Stephenson M.J."/>
            <person name="Osbourn A."/>
        </authorList>
    </citation>
    <scope>NUCLEOTIDE SEQUENCE</scope>
    <source>
        <strain evidence="2">S10</strain>
    </source>
</reference>
<organism evidence="2 3">
    <name type="scientific">Quillaja saponaria</name>
    <name type="common">Soap bark tree</name>
    <dbReference type="NCBI Taxonomy" id="32244"/>
    <lineage>
        <taxon>Eukaryota</taxon>
        <taxon>Viridiplantae</taxon>
        <taxon>Streptophyta</taxon>
        <taxon>Embryophyta</taxon>
        <taxon>Tracheophyta</taxon>
        <taxon>Spermatophyta</taxon>
        <taxon>Magnoliopsida</taxon>
        <taxon>eudicotyledons</taxon>
        <taxon>Gunneridae</taxon>
        <taxon>Pentapetalae</taxon>
        <taxon>rosids</taxon>
        <taxon>fabids</taxon>
        <taxon>Fabales</taxon>
        <taxon>Quillajaceae</taxon>
        <taxon>Quillaja</taxon>
    </lineage>
</organism>